<evidence type="ECO:0000313" key="11">
    <source>
        <dbReference type="Proteomes" id="UP001055439"/>
    </source>
</evidence>
<dbReference type="PROSITE" id="PS51032">
    <property type="entry name" value="AP2_ERF"/>
    <property type="match status" value="2"/>
</dbReference>
<comment type="subcellular location">
    <subcellularLocation>
        <location evidence="1">Nucleus</location>
    </subcellularLocation>
</comment>
<evidence type="ECO:0000256" key="5">
    <source>
        <dbReference type="ARBA" id="ARBA00023163"/>
    </source>
</evidence>
<evidence type="ECO:0000256" key="6">
    <source>
        <dbReference type="ARBA" id="ARBA00023242"/>
    </source>
</evidence>
<dbReference type="Gene3D" id="3.30.730.10">
    <property type="entry name" value="AP2/ERF domain"/>
    <property type="match status" value="2"/>
</dbReference>
<name>A0A9E7JUH6_9LILI</name>
<dbReference type="Proteomes" id="UP001055439">
    <property type="component" value="Chromosome 3"/>
</dbReference>
<dbReference type="GO" id="GO:0003677">
    <property type="term" value="F:DNA binding"/>
    <property type="evidence" value="ECO:0007669"/>
    <property type="project" value="UniProtKB-KW"/>
</dbReference>
<feature type="domain" description="AP2/ERF" evidence="9">
    <location>
        <begin position="162"/>
        <end position="220"/>
    </location>
</feature>
<dbReference type="InterPro" id="IPR036955">
    <property type="entry name" value="AP2/ERF_dom_sf"/>
</dbReference>
<dbReference type="PANTHER" id="PTHR32467:SF97">
    <property type="entry name" value="ETHYLENE-RESPONSIVE TRANSCRIPTION FACTOR WRI1"/>
    <property type="match status" value="1"/>
</dbReference>
<dbReference type="GO" id="GO:0005634">
    <property type="term" value="C:nucleus"/>
    <property type="evidence" value="ECO:0007669"/>
    <property type="project" value="UniProtKB-SubCell"/>
</dbReference>
<evidence type="ECO:0000313" key="10">
    <source>
        <dbReference type="EMBL" id="URD92984.1"/>
    </source>
</evidence>
<feature type="domain" description="AP2/ERF" evidence="9">
    <location>
        <begin position="63"/>
        <end position="126"/>
    </location>
</feature>
<protein>
    <submittedName>
        <fullName evidence="10">AP2 domain containing protein</fullName>
    </submittedName>
</protein>
<feature type="compositionally biased region" description="Low complexity" evidence="8">
    <location>
        <begin position="14"/>
        <end position="29"/>
    </location>
</feature>
<keyword evidence="2" id="KW-0677">Repeat</keyword>
<dbReference type="InterPro" id="IPR016177">
    <property type="entry name" value="DNA-bd_dom_sf"/>
</dbReference>
<evidence type="ECO:0000256" key="4">
    <source>
        <dbReference type="ARBA" id="ARBA00023125"/>
    </source>
</evidence>
<dbReference type="SMART" id="SM00380">
    <property type="entry name" value="AP2"/>
    <property type="match status" value="2"/>
</dbReference>
<proteinExistence type="inferred from homology"/>
<evidence type="ECO:0000259" key="9">
    <source>
        <dbReference type="PROSITE" id="PS51032"/>
    </source>
</evidence>
<keyword evidence="6" id="KW-0539">Nucleus</keyword>
<keyword evidence="5" id="KW-0804">Transcription</keyword>
<keyword evidence="3" id="KW-0805">Transcription regulation</keyword>
<gene>
    <name evidence="10" type="ORF">MUK42_00874</name>
</gene>
<sequence>MEKSVQTPQPQNPSSSISTISSTISSHTSVPKLDEPKHKNPGKRQARTANADAPCLKVKKTSNFKGVTRHKLTGRFEAHLWDRNSWNGRKNKKGRQGAFNDEETAARTYDLAALKYWGPQTILNFPAQTYATEYYMMHQMSREECVASLRRRSDGFSRGVSKYRGVARHHQNGRWEARIGLVGGSKYLYLGTFDTQEEAAQAYDMAAIKYRGSKAVTNFDVGRYTQNPSFPQAQSCPAPPLELFPDLTQLQPQPQPQPYFFDPADFVTPHNLVPLQVADTVAEVPLLDGTSGLPFDLTDGDAFAELYTGFDVATSHMDVESKLFDSDFWQTIDGFLEEMEGDDALLSVGGAGNNEPKAC</sequence>
<evidence type="ECO:0000256" key="7">
    <source>
        <dbReference type="ARBA" id="ARBA00037973"/>
    </source>
</evidence>
<dbReference type="InterPro" id="IPR001471">
    <property type="entry name" value="AP2/ERF_dom"/>
</dbReference>
<dbReference type="PRINTS" id="PR00367">
    <property type="entry name" value="ETHRSPELEMNT"/>
</dbReference>
<reference evidence="10" key="1">
    <citation type="submission" date="2022-05" db="EMBL/GenBank/DDBJ databases">
        <title>The Musa troglodytarum L. genome provides insights into the mechanism of non-climacteric behaviour and enrichment of carotenoids.</title>
        <authorList>
            <person name="Wang J."/>
        </authorList>
    </citation>
    <scope>NUCLEOTIDE SEQUENCE</scope>
    <source>
        <tissue evidence="10">Leaf</tissue>
    </source>
</reference>
<dbReference type="FunFam" id="3.30.730.10:FF:000002">
    <property type="entry name" value="AP2-like ethylene-responsive transcription factor"/>
    <property type="match status" value="1"/>
</dbReference>
<organism evidence="10 11">
    <name type="scientific">Musa troglodytarum</name>
    <name type="common">fe'i banana</name>
    <dbReference type="NCBI Taxonomy" id="320322"/>
    <lineage>
        <taxon>Eukaryota</taxon>
        <taxon>Viridiplantae</taxon>
        <taxon>Streptophyta</taxon>
        <taxon>Embryophyta</taxon>
        <taxon>Tracheophyta</taxon>
        <taxon>Spermatophyta</taxon>
        <taxon>Magnoliopsida</taxon>
        <taxon>Liliopsida</taxon>
        <taxon>Zingiberales</taxon>
        <taxon>Musaceae</taxon>
        <taxon>Musa</taxon>
    </lineage>
</organism>
<dbReference type="Pfam" id="PF00847">
    <property type="entry name" value="AP2"/>
    <property type="match status" value="1"/>
</dbReference>
<dbReference type="GO" id="GO:0003700">
    <property type="term" value="F:DNA-binding transcription factor activity"/>
    <property type="evidence" value="ECO:0007669"/>
    <property type="project" value="InterPro"/>
</dbReference>
<dbReference type="SUPFAM" id="SSF54171">
    <property type="entry name" value="DNA-binding domain"/>
    <property type="match status" value="2"/>
</dbReference>
<dbReference type="CDD" id="cd00018">
    <property type="entry name" value="AP2"/>
    <property type="match status" value="2"/>
</dbReference>
<evidence type="ECO:0000256" key="1">
    <source>
        <dbReference type="ARBA" id="ARBA00004123"/>
    </source>
</evidence>
<evidence type="ECO:0000256" key="2">
    <source>
        <dbReference type="ARBA" id="ARBA00022737"/>
    </source>
</evidence>
<dbReference type="PANTHER" id="PTHR32467">
    <property type="entry name" value="AP2-LIKE ETHYLENE-RESPONSIVE TRANSCRIPTION FACTOR"/>
    <property type="match status" value="1"/>
</dbReference>
<dbReference type="EMBL" id="CP097505">
    <property type="protein sequence ID" value="URD92984.1"/>
    <property type="molecule type" value="Genomic_DNA"/>
</dbReference>
<keyword evidence="11" id="KW-1185">Reference proteome</keyword>
<feature type="region of interest" description="Disordered" evidence="8">
    <location>
        <begin position="1"/>
        <end position="54"/>
    </location>
</feature>
<keyword evidence="4" id="KW-0238">DNA-binding</keyword>
<dbReference type="AlphaFoldDB" id="A0A9E7JUH6"/>
<dbReference type="OrthoDB" id="207175at2759"/>
<evidence type="ECO:0000256" key="8">
    <source>
        <dbReference type="SAM" id="MobiDB-lite"/>
    </source>
</evidence>
<evidence type="ECO:0000256" key="3">
    <source>
        <dbReference type="ARBA" id="ARBA00023015"/>
    </source>
</evidence>
<accession>A0A9E7JUH6</accession>
<comment type="similarity">
    <text evidence="7">Belongs to the AP2/ERF transcription factor family. AP2 subfamily.</text>
</comment>
<feature type="compositionally biased region" description="Polar residues" evidence="8">
    <location>
        <begin position="1"/>
        <end position="13"/>
    </location>
</feature>